<gene>
    <name evidence="9" type="ORF">ACRYA_1414</name>
</gene>
<dbReference type="Proteomes" id="UP000273809">
    <property type="component" value="Chromosome"/>
</dbReference>
<keyword evidence="3" id="KW-0489">Methyltransferase</keyword>
<dbReference type="KEGG" id="acre:ACRYA_1414"/>
<dbReference type="Gene3D" id="3.40.50.150">
    <property type="entry name" value="Vaccinia Virus protein VP39"/>
    <property type="match status" value="1"/>
</dbReference>
<evidence type="ECO:0000313" key="9">
    <source>
        <dbReference type="EMBL" id="AYJ80533.1"/>
    </source>
</evidence>
<keyword evidence="5" id="KW-0949">S-adenosyl-L-methionine</keyword>
<dbReference type="GO" id="GO:0008170">
    <property type="term" value="F:N-methyltransferase activity"/>
    <property type="evidence" value="ECO:0007669"/>
    <property type="project" value="InterPro"/>
</dbReference>
<dbReference type="PRINTS" id="PR00507">
    <property type="entry name" value="N12N6MTFRASE"/>
</dbReference>
<evidence type="ECO:0000256" key="6">
    <source>
        <dbReference type="ARBA" id="ARBA00022747"/>
    </source>
</evidence>
<dbReference type="GO" id="GO:0009007">
    <property type="term" value="F:site-specific DNA-methyltransferase (adenine-specific) activity"/>
    <property type="evidence" value="ECO:0007669"/>
    <property type="project" value="UniProtKB-EC"/>
</dbReference>
<dbReference type="EMBL" id="CP032823">
    <property type="protein sequence ID" value="AYJ80533.1"/>
    <property type="molecule type" value="Genomic_DNA"/>
</dbReference>
<name>A0AAD0TXS5_9BACT</name>
<dbReference type="InterPro" id="IPR002052">
    <property type="entry name" value="DNA_methylase_N6_adenine_CS"/>
</dbReference>
<accession>A0AAD0TXS5</accession>
<keyword evidence="6" id="KW-0680">Restriction system</keyword>
<evidence type="ECO:0000259" key="8">
    <source>
        <dbReference type="Pfam" id="PF02384"/>
    </source>
</evidence>
<organism evidence="9 10">
    <name type="scientific">Aliarcobacter cryaerophilus ATCC 43158</name>
    <dbReference type="NCBI Taxonomy" id="1032070"/>
    <lineage>
        <taxon>Bacteria</taxon>
        <taxon>Pseudomonadati</taxon>
        <taxon>Campylobacterota</taxon>
        <taxon>Epsilonproteobacteria</taxon>
        <taxon>Campylobacterales</taxon>
        <taxon>Arcobacteraceae</taxon>
        <taxon>Aliarcobacter</taxon>
    </lineage>
</organism>
<dbReference type="SUPFAM" id="SSF53335">
    <property type="entry name" value="S-adenosyl-L-methionine-dependent methyltransferases"/>
    <property type="match status" value="1"/>
</dbReference>
<dbReference type="InterPro" id="IPR003356">
    <property type="entry name" value="DNA_methylase_A-5"/>
</dbReference>
<dbReference type="InterPro" id="IPR029063">
    <property type="entry name" value="SAM-dependent_MTases_sf"/>
</dbReference>
<dbReference type="RefSeq" id="WP_105917900.1">
    <property type="nucleotide sequence ID" value="NZ_CP021072.1"/>
</dbReference>
<dbReference type="AlphaFoldDB" id="A0AAD0TXS5"/>
<dbReference type="GO" id="GO:0032259">
    <property type="term" value="P:methylation"/>
    <property type="evidence" value="ECO:0007669"/>
    <property type="project" value="UniProtKB-KW"/>
</dbReference>
<evidence type="ECO:0000256" key="5">
    <source>
        <dbReference type="ARBA" id="ARBA00022691"/>
    </source>
</evidence>
<comment type="catalytic activity">
    <reaction evidence="7">
        <text>a 2'-deoxyadenosine in DNA + S-adenosyl-L-methionine = an N(6)-methyl-2'-deoxyadenosine in DNA + S-adenosyl-L-homocysteine + H(+)</text>
        <dbReference type="Rhea" id="RHEA:15197"/>
        <dbReference type="Rhea" id="RHEA-COMP:12418"/>
        <dbReference type="Rhea" id="RHEA-COMP:12419"/>
        <dbReference type="ChEBI" id="CHEBI:15378"/>
        <dbReference type="ChEBI" id="CHEBI:57856"/>
        <dbReference type="ChEBI" id="CHEBI:59789"/>
        <dbReference type="ChEBI" id="CHEBI:90615"/>
        <dbReference type="ChEBI" id="CHEBI:90616"/>
        <dbReference type="EC" id="2.1.1.72"/>
    </reaction>
</comment>
<dbReference type="GO" id="GO:0003677">
    <property type="term" value="F:DNA binding"/>
    <property type="evidence" value="ECO:0007669"/>
    <property type="project" value="InterPro"/>
</dbReference>
<evidence type="ECO:0000256" key="4">
    <source>
        <dbReference type="ARBA" id="ARBA00022679"/>
    </source>
</evidence>
<reference evidence="9 10" key="1">
    <citation type="submission" date="2018-10" db="EMBL/GenBank/DDBJ databases">
        <title>Complete genome sequences of Arcobacter cryaerophilus strains ATCC 43158 and ATCC 49615.</title>
        <authorList>
            <person name="Miller W.G."/>
            <person name="Yee E."/>
            <person name="Bono J.L."/>
        </authorList>
    </citation>
    <scope>NUCLEOTIDE SEQUENCE [LARGE SCALE GENOMIC DNA]</scope>
    <source>
        <strain evidence="9 10">ATCC 43158</strain>
    </source>
</reference>
<dbReference type="PANTHER" id="PTHR42933:SF3">
    <property type="entry name" value="TYPE I RESTRICTION ENZYME MJAVIII METHYLASE SUBUNIT"/>
    <property type="match status" value="1"/>
</dbReference>
<evidence type="ECO:0000313" key="10">
    <source>
        <dbReference type="Proteomes" id="UP000273809"/>
    </source>
</evidence>
<dbReference type="Pfam" id="PF02384">
    <property type="entry name" value="N6_Mtase"/>
    <property type="match status" value="1"/>
</dbReference>
<dbReference type="GO" id="GO:0009307">
    <property type="term" value="P:DNA restriction-modification system"/>
    <property type="evidence" value="ECO:0007669"/>
    <property type="project" value="UniProtKB-KW"/>
</dbReference>
<sequence>MKTINKLAVITEQESINYLTNYFVSYIEDINVNEKNVDSHVHSILKNKLSYTSKEAELAVTKLRNSEIKIQSKTKLASGTGEIDCGIFINDKLKIIIEDKEPKESVELALSEAIIYANGLNAKGEDIRIVIGFTGIDILLRVLDHTSNRWVPFYINGQELKAFPGKYILNIIYSQKDIHGFVVENIKEDINIRDIIYSLKNIYRTTDLQNDNQKTIDFTIAFIGLKSILEKYKNQGIRGLKNWNSLNNKNNPKDNNSEDDEDLRDNLTSTIDKIFEKMLTKDISEDYTDLFIIKDSENTETFNFKRTLETFQTDYHLLSLRKIYTEITKLHDLHDSKIDLFGEVYESLGEKDFRKSFGQFFTRRHIIKTLIELMEINAYDFIGELYEEVENKQVVSKAKSPKNICDPACGTGGFLTEFFKYIKDEAQKHKNYKTIDLSKLASSSFYGYDIYTANVTRTKINMYLSGDGFSEIRKADTLQDQNINNNKFNYIITNPPYGKGTYTVNYSFQEGTETVIKPVINNQRLEVNFLVKIVDMLLPKGRAMAIIPDGILEATTLSPLRVWLLKYCKIEKIVSLPKHAFAPYTHEKTYAIFFEKRLIPLKDINQIENDPDIWSYIVDNDGFANSDKRFRTDRMDENGKYLHDEFSQWRGIDGSTNDSLIIERYKRKTQLKGEEFYNEWEEKIEGLKYGYISLKEILKDEFITYQTVSVEEVLRRLNREVEEKINIEKIIENIDTLNDEEIRVKEKIFEILQKDHELTFDSKKGIFRDNTKTVEPKALTVKDIVEIVNSNIPNKNLKIKHSKDLTIDKDGRYTLKKCYEQILEIAGINYNFNNKNPKYWLKSEEDFKPLTSVQQSTKIKKIFQKIYLLNSIEDIIDLEENEIKEAYIEQIENYGLEYDSFRSSFIDKLNPIIRKTLVCTPEKYFREAKTQSLILEDFEKENKELILEIKKLFGE</sequence>
<keyword evidence="4" id="KW-0808">Transferase</keyword>
<evidence type="ECO:0000256" key="2">
    <source>
        <dbReference type="ARBA" id="ARBA00011900"/>
    </source>
</evidence>
<evidence type="ECO:0000256" key="7">
    <source>
        <dbReference type="ARBA" id="ARBA00047942"/>
    </source>
</evidence>
<evidence type="ECO:0000256" key="1">
    <source>
        <dbReference type="ARBA" id="ARBA00006594"/>
    </source>
</evidence>
<dbReference type="GeneID" id="56461630"/>
<comment type="similarity">
    <text evidence="1">Belongs to the N(4)/N(6)-methyltransferase family.</text>
</comment>
<proteinExistence type="inferred from homology"/>
<feature type="domain" description="DNA methylase adenine-specific" evidence="8">
    <location>
        <begin position="337"/>
        <end position="598"/>
    </location>
</feature>
<dbReference type="EC" id="2.1.1.72" evidence="2"/>
<dbReference type="InterPro" id="IPR051537">
    <property type="entry name" value="DNA_Adenine_Mtase"/>
</dbReference>
<protein>
    <recommendedName>
        <fullName evidence="2">site-specific DNA-methyltransferase (adenine-specific)</fullName>
        <ecNumber evidence="2">2.1.1.72</ecNumber>
    </recommendedName>
</protein>
<dbReference type="PROSITE" id="PS00092">
    <property type="entry name" value="N6_MTASE"/>
    <property type="match status" value="1"/>
</dbReference>
<evidence type="ECO:0000256" key="3">
    <source>
        <dbReference type="ARBA" id="ARBA00022603"/>
    </source>
</evidence>
<dbReference type="PANTHER" id="PTHR42933">
    <property type="entry name" value="SLR6095 PROTEIN"/>
    <property type="match status" value="1"/>
</dbReference>